<dbReference type="Pfam" id="PF14223">
    <property type="entry name" value="Retrotran_gag_2"/>
    <property type="match status" value="1"/>
</dbReference>
<keyword evidence="2" id="KW-0479">Metal-binding</keyword>
<accession>A0A4Y1R9H3</accession>
<dbReference type="GO" id="GO:0046872">
    <property type="term" value="F:metal ion binding"/>
    <property type="evidence" value="ECO:0007669"/>
    <property type="project" value="UniProtKB-KW"/>
</dbReference>
<dbReference type="InterPro" id="IPR043502">
    <property type="entry name" value="DNA/RNA_pol_sf"/>
</dbReference>
<dbReference type="Gene3D" id="3.30.420.10">
    <property type="entry name" value="Ribonuclease H-like superfamily/Ribonuclease H"/>
    <property type="match status" value="1"/>
</dbReference>
<dbReference type="Pfam" id="PF07727">
    <property type="entry name" value="RVT_2"/>
    <property type="match status" value="1"/>
</dbReference>
<feature type="compositionally biased region" description="Low complexity" evidence="5">
    <location>
        <begin position="244"/>
        <end position="261"/>
    </location>
</feature>
<dbReference type="Pfam" id="PF22936">
    <property type="entry name" value="Pol_BBD"/>
    <property type="match status" value="1"/>
</dbReference>
<dbReference type="AlphaFoldDB" id="A0A4Y1R9H3"/>
<proteinExistence type="predicted"/>
<dbReference type="InterPro" id="IPR013103">
    <property type="entry name" value="RVT_2"/>
</dbReference>
<dbReference type="GO" id="GO:0015074">
    <property type="term" value="P:DNA integration"/>
    <property type="evidence" value="ECO:0007669"/>
    <property type="project" value="InterPro"/>
</dbReference>
<dbReference type="EMBL" id="AP019300">
    <property type="protein sequence ID" value="BBH00851.1"/>
    <property type="molecule type" value="Genomic_DNA"/>
</dbReference>
<dbReference type="Pfam" id="PF13976">
    <property type="entry name" value="gag_pre-integrs"/>
    <property type="match status" value="1"/>
</dbReference>
<evidence type="ECO:0000256" key="3">
    <source>
        <dbReference type="ARBA" id="ARBA00022750"/>
    </source>
</evidence>
<feature type="region of interest" description="Disordered" evidence="5">
    <location>
        <begin position="672"/>
        <end position="697"/>
    </location>
</feature>
<dbReference type="Pfam" id="PF00665">
    <property type="entry name" value="rve"/>
    <property type="match status" value="1"/>
</dbReference>
<organism evidence="7">
    <name type="scientific">Prunus dulcis</name>
    <name type="common">Almond</name>
    <name type="synonym">Amygdalus dulcis</name>
    <dbReference type="NCBI Taxonomy" id="3755"/>
    <lineage>
        <taxon>Eukaryota</taxon>
        <taxon>Viridiplantae</taxon>
        <taxon>Streptophyta</taxon>
        <taxon>Embryophyta</taxon>
        <taxon>Tracheophyta</taxon>
        <taxon>Spermatophyta</taxon>
        <taxon>Magnoliopsida</taxon>
        <taxon>eudicotyledons</taxon>
        <taxon>Gunneridae</taxon>
        <taxon>Pentapetalae</taxon>
        <taxon>rosids</taxon>
        <taxon>fabids</taxon>
        <taxon>Rosales</taxon>
        <taxon>Rosaceae</taxon>
        <taxon>Amygdaloideae</taxon>
        <taxon>Amygdaleae</taxon>
        <taxon>Prunus</taxon>
    </lineage>
</organism>
<dbReference type="PANTHER" id="PTHR42648:SF18">
    <property type="entry name" value="RETROTRANSPOSON, UNCLASSIFIED-LIKE PROTEIN"/>
    <property type="match status" value="1"/>
</dbReference>
<evidence type="ECO:0000256" key="5">
    <source>
        <dbReference type="SAM" id="MobiDB-lite"/>
    </source>
</evidence>
<protein>
    <submittedName>
        <fullName evidence="7">Transposable element protein</fullName>
    </submittedName>
</protein>
<dbReference type="CDD" id="cd09272">
    <property type="entry name" value="RNase_HI_RT_Ty1"/>
    <property type="match status" value="1"/>
</dbReference>
<feature type="non-terminal residue" evidence="7">
    <location>
        <position position="1"/>
    </location>
</feature>
<keyword evidence="3" id="KW-0064">Aspartyl protease</keyword>
<feature type="compositionally biased region" description="Polar residues" evidence="5">
    <location>
        <begin position="180"/>
        <end position="193"/>
    </location>
</feature>
<feature type="compositionally biased region" description="Polar residues" evidence="5">
    <location>
        <begin position="225"/>
        <end position="243"/>
    </location>
</feature>
<evidence type="ECO:0000256" key="4">
    <source>
        <dbReference type="ARBA" id="ARBA00022801"/>
    </source>
</evidence>
<feature type="compositionally biased region" description="Polar residues" evidence="5">
    <location>
        <begin position="205"/>
        <end position="215"/>
    </location>
</feature>
<dbReference type="PANTHER" id="PTHR42648">
    <property type="entry name" value="TRANSPOSASE, PUTATIVE-RELATED"/>
    <property type="match status" value="1"/>
</dbReference>
<sequence length="1229" mass="140956">TLFISQDLWDIVEDGYEEQEISKAGKETQEKQQTYKENKKKDAKALFLIQQGVSKNLFPRLLPATTSKQAWEILKIEFKGSEKVISIKLQSLWREFDNLLMKDTESIQVFFTKVSGIVNQIKCYGDTIPDKKIVEKTLRSLPPKYDHVAAAIEESKDLSTLSLHELIGSLEAHEKRINRSTEQSVEQAFQSKVNSKEKEDKQKGGQFQKSQNGRNKNFGRRNYNKGGNSFNNQQQGSSLNHQEGSNSSNNQQGSSNSNNQNGRSSIQCYGIISVQTKGGIPKLVYDVLYVPNLAQNLLSVGQLLQRGFLVKFEDDYCVISDKKNNTLVAKIKMTANKVFPLLMTSKENLALEAEKVDGSLLWHLRYGHLNQRSLQLLHQKSMVVGLPSIHSEKEICEGCIFGKFHRLPFSQSSWRAKAPLELVHADICGPTRTPSFNNKRYFILFVDDFSRMMWVYFLEQKSEAFSVFKQFKAFGENQSGHNLKVLRTDRGGEFTSNEFSEYCKSNGIKRELTARYTPQQNGVAERRNRTIVEMARSMLKAKSLPNTFWAEAIHTAVFILNRSPTKAVKDKTPFEAWHRFKPKVDFFKIFGCTAYAHIPSQKREKFDEKGEKYIFVGYSDQSKAYRLIDPRTKSLVISRDVIFDELKAWKWENYDIEVPRFFEEPDSSHSEETQFLQSPIPSAGTADPSSPDSTPRLNARTRSLADIYESCDLALSALEPQKFEEAVKENIWQDAMDEEIRVIKKNRTWELVDRPKSKDIIGLKWVYKTKFNEDGSIQKHKARLVAKGYSQQPGIDFNETFAPVVRMETIRTVLALAAQLKTKVYQLDVKSAFLNGELEEEVYVEQPQGYVEKGREDKVYRLRKALYGLKQAPRAWNNKIDHYFQQNGFTRSLSEPSLYLKKEGTHDFLILCLYVDDLIYTSTNPRMAEVFKKNMMKEYEMTDLGTMRYFLGIQVQQSDEGIFISQGKYAENLLKKFNMLKSKPMDTPMAINLKLTSNDGAPKFDASIYKSVVGSLIYLTNTRPDIVHAVSVVSRFMSDPSNHHFAAVKRILRYIQGTKGYGIRYTQEKKAHLVGYTDSDWAGAIDDRKSTSGHVFFLGSKVISWSSKKQSTVALSTTEAEYISATSAACEAVWIRRILADLRQEQNTPTKLYCDNMSTIAMTKNPVFHSRSKHIELRHHFIRKLVEDGEIELKFCGTDEQIADVFTKALPREKFYYFRERLNVAGQMH</sequence>
<feature type="region of interest" description="Disordered" evidence="5">
    <location>
        <begin position="178"/>
        <end position="261"/>
    </location>
</feature>
<feature type="compositionally biased region" description="Basic and acidic residues" evidence="5">
    <location>
        <begin position="194"/>
        <end position="203"/>
    </location>
</feature>
<keyword evidence="1" id="KW-0645">Protease</keyword>
<feature type="domain" description="Integrase catalytic" evidence="6">
    <location>
        <begin position="415"/>
        <end position="581"/>
    </location>
</feature>
<dbReference type="InterPro" id="IPR057670">
    <property type="entry name" value="SH3_retrovirus"/>
</dbReference>
<dbReference type="InterPro" id="IPR036397">
    <property type="entry name" value="RNaseH_sf"/>
</dbReference>
<dbReference type="InterPro" id="IPR054722">
    <property type="entry name" value="PolX-like_BBD"/>
</dbReference>
<dbReference type="GO" id="GO:0003676">
    <property type="term" value="F:nucleic acid binding"/>
    <property type="evidence" value="ECO:0007669"/>
    <property type="project" value="InterPro"/>
</dbReference>
<dbReference type="InterPro" id="IPR001584">
    <property type="entry name" value="Integrase_cat-core"/>
</dbReference>
<dbReference type="GO" id="GO:0004190">
    <property type="term" value="F:aspartic-type endopeptidase activity"/>
    <property type="evidence" value="ECO:0007669"/>
    <property type="project" value="UniProtKB-KW"/>
</dbReference>
<feature type="compositionally biased region" description="Polar residues" evidence="5">
    <location>
        <begin position="687"/>
        <end position="696"/>
    </location>
</feature>
<dbReference type="SUPFAM" id="SSF53098">
    <property type="entry name" value="Ribonuclease H-like"/>
    <property type="match status" value="1"/>
</dbReference>
<dbReference type="InterPro" id="IPR012337">
    <property type="entry name" value="RNaseH-like_sf"/>
</dbReference>
<dbReference type="InterPro" id="IPR025724">
    <property type="entry name" value="GAG-pre-integrase_dom"/>
</dbReference>
<dbReference type="Pfam" id="PF25597">
    <property type="entry name" value="SH3_retrovirus"/>
    <property type="match status" value="1"/>
</dbReference>
<dbReference type="GO" id="GO:0006508">
    <property type="term" value="P:proteolysis"/>
    <property type="evidence" value="ECO:0007669"/>
    <property type="project" value="UniProtKB-KW"/>
</dbReference>
<dbReference type="SUPFAM" id="SSF56672">
    <property type="entry name" value="DNA/RNA polymerases"/>
    <property type="match status" value="1"/>
</dbReference>
<gene>
    <name evidence="7" type="ORF">Prudu_010952</name>
</gene>
<evidence type="ECO:0000256" key="2">
    <source>
        <dbReference type="ARBA" id="ARBA00022723"/>
    </source>
</evidence>
<evidence type="ECO:0000256" key="1">
    <source>
        <dbReference type="ARBA" id="ARBA00022670"/>
    </source>
</evidence>
<reference evidence="7" key="1">
    <citation type="journal article" date="2019" name="Science">
        <title>Mutation of a bHLH transcription factor allowed almond domestication.</title>
        <authorList>
            <person name="Sanchez-Perez R."/>
            <person name="Pavan S."/>
            <person name="Mazzeo R."/>
            <person name="Moldovan C."/>
            <person name="Aiese Cigliano R."/>
            <person name="Del Cueto J."/>
            <person name="Ricciardi F."/>
            <person name="Lotti C."/>
            <person name="Ricciardi L."/>
            <person name="Dicenta F."/>
            <person name="Lopez-Marques R.L."/>
            <person name="Lindberg Moller B."/>
        </authorList>
    </citation>
    <scope>NUCLEOTIDE SEQUENCE</scope>
</reference>
<dbReference type="PROSITE" id="PS50994">
    <property type="entry name" value="INTEGRASE"/>
    <property type="match status" value="1"/>
</dbReference>
<evidence type="ECO:0000259" key="6">
    <source>
        <dbReference type="PROSITE" id="PS50994"/>
    </source>
</evidence>
<evidence type="ECO:0000313" key="7">
    <source>
        <dbReference type="EMBL" id="BBH00851.1"/>
    </source>
</evidence>
<name>A0A4Y1R9H3_PRUDU</name>
<dbReference type="InterPro" id="IPR039537">
    <property type="entry name" value="Retrotran_Ty1/copia-like"/>
</dbReference>
<keyword evidence="4" id="KW-0378">Hydrolase</keyword>